<dbReference type="Gene3D" id="3.60.10.10">
    <property type="entry name" value="Endonuclease/exonuclease/phosphatase"/>
    <property type="match status" value="1"/>
</dbReference>
<name>A0AAE9ZU83_9BACT</name>
<dbReference type="InterPro" id="IPR036691">
    <property type="entry name" value="Endo/exonu/phosph_ase_sf"/>
</dbReference>
<accession>A0AAE9ZU83</accession>
<dbReference type="AlphaFoldDB" id="A0AAE9ZU83"/>
<organism evidence="1 2">
    <name type="scientific">Synoicihabitans lomoniglobus</name>
    <dbReference type="NCBI Taxonomy" id="2909285"/>
    <lineage>
        <taxon>Bacteria</taxon>
        <taxon>Pseudomonadati</taxon>
        <taxon>Verrucomicrobiota</taxon>
        <taxon>Opitutia</taxon>
        <taxon>Opitutales</taxon>
        <taxon>Opitutaceae</taxon>
        <taxon>Synoicihabitans</taxon>
    </lineage>
</organism>
<evidence type="ECO:0000313" key="1">
    <source>
        <dbReference type="EMBL" id="WED63134.1"/>
    </source>
</evidence>
<dbReference type="SUPFAM" id="SSF56219">
    <property type="entry name" value="DNase I-like"/>
    <property type="match status" value="1"/>
</dbReference>
<reference evidence="1" key="1">
    <citation type="submission" date="2023-03" db="EMBL/GenBank/DDBJ databases">
        <title>Lomoglobus Profundus gen. nov., sp. nov., a novel member of the phylum Verrucomicrobia, isolated from deep-marine sediment of South China Sea.</title>
        <authorList>
            <person name="Ahmad T."/>
            <person name="Ishaq S.E."/>
            <person name="Wang F."/>
        </authorList>
    </citation>
    <scope>NUCLEOTIDE SEQUENCE</scope>
    <source>
        <strain evidence="1">LMO-M01</strain>
    </source>
</reference>
<gene>
    <name evidence="1" type="ORF">PXH66_12415</name>
</gene>
<proteinExistence type="predicted"/>
<sequence length="72" mass="7950">MRPDSETLEILGEAGLTELVTTRTTGGTRNSLYSKPDRFADYLLVNAPEQVVDFQVVSDPEVSDHCPLVLEI</sequence>
<evidence type="ECO:0000313" key="2">
    <source>
        <dbReference type="Proteomes" id="UP001218638"/>
    </source>
</evidence>
<dbReference type="KEGG" id="slom:PXH66_12415"/>
<protein>
    <recommendedName>
        <fullName evidence="3">Endonuclease/exonuclease/phosphatase domain-containing protein</fullName>
    </recommendedName>
</protein>
<evidence type="ECO:0008006" key="3">
    <source>
        <dbReference type="Google" id="ProtNLM"/>
    </source>
</evidence>
<keyword evidence="2" id="KW-1185">Reference proteome</keyword>
<dbReference type="Proteomes" id="UP001218638">
    <property type="component" value="Chromosome"/>
</dbReference>
<dbReference type="EMBL" id="CP119075">
    <property type="protein sequence ID" value="WED63134.1"/>
    <property type="molecule type" value="Genomic_DNA"/>
</dbReference>